<evidence type="ECO:0000313" key="2">
    <source>
        <dbReference type="EMBL" id="THA10553.1"/>
    </source>
</evidence>
<proteinExistence type="predicted"/>
<dbReference type="Proteomes" id="UP000306758">
    <property type="component" value="Unassembled WGS sequence"/>
</dbReference>
<dbReference type="AlphaFoldDB" id="A0A4S2Q232"/>
<evidence type="ECO:0000259" key="1">
    <source>
        <dbReference type="Pfam" id="PF14301"/>
    </source>
</evidence>
<organism evidence="2 3">
    <name type="scientific">Rodentibacter pneumotropicus</name>
    <dbReference type="NCBI Taxonomy" id="758"/>
    <lineage>
        <taxon>Bacteria</taxon>
        <taxon>Pseudomonadati</taxon>
        <taxon>Pseudomonadota</taxon>
        <taxon>Gammaproteobacteria</taxon>
        <taxon>Pasteurellales</taxon>
        <taxon>Pasteurellaceae</taxon>
        <taxon>Rodentibacter</taxon>
    </lineage>
</organism>
<dbReference type="InterPro" id="IPR025484">
    <property type="entry name" value="DUF4376"/>
</dbReference>
<reference evidence="2 3" key="1">
    <citation type="journal article" date="2019" name="Vet. Microbiol.">
        <title>Development of multi locus sequence typing (MLST) of Rodentibacter pneumotropicus.</title>
        <authorList>
            <person name="Adhikary S."/>
            <person name="Bisgaard M."/>
            <person name="Boot R."/>
            <person name="Benga L."/>
            <person name="Nicklas W."/>
            <person name="Christensen H."/>
        </authorList>
    </citation>
    <scope>NUCLEOTIDE SEQUENCE [LARGE SCALE GENOMIC DNA]</scope>
    <source>
        <strain evidence="2 3">Ac84</strain>
    </source>
</reference>
<dbReference type="EMBL" id="QXNI01000014">
    <property type="protein sequence ID" value="THA10553.1"/>
    <property type="molecule type" value="Genomic_DNA"/>
</dbReference>
<evidence type="ECO:0000313" key="3">
    <source>
        <dbReference type="Proteomes" id="UP000306758"/>
    </source>
</evidence>
<protein>
    <submittedName>
        <fullName evidence="2">DUF4376 domain-containing protein</fullName>
    </submittedName>
</protein>
<comment type="caution">
    <text evidence="2">The sequence shown here is derived from an EMBL/GenBank/DDBJ whole genome shotgun (WGS) entry which is preliminary data.</text>
</comment>
<sequence length="207" mass="24132">MPANSTEKRPENRPHFAAQFDGEDWQYVPDYRGEIYYSTQTGEQIVISEIGAIPKDFTAQKPLNEPCSWDGQKWVKDEEKLTALLAEQRAEMWECIKQKRHNNLRGGVYVKSIGKWFHSNDESRQQYTFLRTLDALPPNLMWKTMDNSFVQVTKAVLDELSLQLVLDEQADFTNAERHKTLMEQAENPLDYDFSDGWTDTFSEVINE</sequence>
<accession>A0A4S2Q232</accession>
<feature type="domain" description="DUF4376" evidence="1">
    <location>
        <begin position="87"/>
        <end position="194"/>
    </location>
</feature>
<name>A0A4S2Q232_9PAST</name>
<dbReference type="Pfam" id="PF14301">
    <property type="entry name" value="DUF4376"/>
    <property type="match status" value="1"/>
</dbReference>
<gene>
    <name evidence="2" type="ORF">D3M78_03140</name>
</gene>